<evidence type="ECO:0000256" key="8">
    <source>
        <dbReference type="ARBA" id="ARBA00023136"/>
    </source>
</evidence>
<evidence type="ECO:0000256" key="7">
    <source>
        <dbReference type="ARBA" id="ARBA00023004"/>
    </source>
</evidence>
<keyword evidence="2" id="KW-1003">Cell membrane</keyword>
<proteinExistence type="predicted"/>
<dbReference type="Pfam" id="PF00034">
    <property type="entry name" value="Cytochrom_C"/>
    <property type="match status" value="1"/>
</dbReference>
<feature type="binding site" description="covalent" evidence="9">
    <location>
        <position position="212"/>
    </location>
    <ligand>
        <name>heme c</name>
        <dbReference type="ChEBI" id="CHEBI:61717"/>
        <label>2</label>
    </ligand>
</feature>
<dbReference type="InterPro" id="IPR009056">
    <property type="entry name" value="Cyt_c-like_dom"/>
</dbReference>
<dbReference type="GO" id="GO:0009055">
    <property type="term" value="F:electron transfer activity"/>
    <property type="evidence" value="ECO:0007669"/>
    <property type="project" value="InterPro"/>
</dbReference>
<evidence type="ECO:0000256" key="9">
    <source>
        <dbReference type="PIRSR" id="PIRSR000018-50"/>
    </source>
</evidence>
<evidence type="ECO:0000313" key="13">
    <source>
        <dbReference type="EMBL" id="OUJ04693.1"/>
    </source>
</evidence>
<keyword evidence="8" id="KW-0472">Membrane</keyword>
<dbReference type="GO" id="GO:0005506">
    <property type="term" value="F:iron ion binding"/>
    <property type="evidence" value="ECO:0007669"/>
    <property type="project" value="InterPro"/>
</dbReference>
<dbReference type="GO" id="GO:0020037">
    <property type="term" value="F:heme binding"/>
    <property type="evidence" value="ECO:0007669"/>
    <property type="project" value="InterPro"/>
</dbReference>
<name>A0A1Z5YZ99_9PROT</name>
<accession>A0A1Z5YZ99</accession>
<feature type="domain" description="Cytochrome c" evidence="12">
    <location>
        <begin position="322"/>
        <end position="409"/>
    </location>
</feature>
<dbReference type="PANTHER" id="PTHR35008">
    <property type="entry name" value="BLL4482 PROTEIN-RELATED"/>
    <property type="match status" value="1"/>
</dbReference>
<dbReference type="Proteomes" id="UP000196086">
    <property type="component" value="Unassembled WGS sequence"/>
</dbReference>
<keyword evidence="7 10" id="KW-0408">Iron</keyword>
<evidence type="ECO:0000256" key="1">
    <source>
        <dbReference type="ARBA" id="ARBA00004236"/>
    </source>
</evidence>
<dbReference type="EMBL" id="JOMQ01000001">
    <property type="protein sequence ID" value="OUJ04693.1"/>
    <property type="molecule type" value="Genomic_DNA"/>
</dbReference>
<feature type="chain" id="PRO_5012306459" evidence="11">
    <location>
        <begin position="38"/>
        <end position="423"/>
    </location>
</feature>
<dbReference type="InterPro" id="IPR036909">
    <property type="entry name" value="Cyt_c-like_dom_sf"/>
</dbReference>
<dbReference type="InterPro" id="IPR051459">
    <property type="entry name" value="Cytochrome_c-type_DH"/>
</dbReference>
<feature type="binding site" description="covalent" evidence="9">
    <location>
        <position position="338"/>
    </location>
    <ligand>
        <name>heme c</name>
        <dbReference type="ChEBI" id="CHEBI:61717"/>
        <label>3</label>
    </ligand>
</feature>
<feature type="binding site" description="axial binding residue" evidence="10">
    <location>
        <position position="213"/>
    </location>
    <ligand>
        <name>heme c</name>
        <dbReference type="ChEBI" id="CHEBI:61717"/>
        <label>2</label>
    </ligand>
    <ligandPart>
        <name>Fe</name>
        <dbReference type="ChEBI" id="CHEBI:18248"/>
    </ligandPart>
</feature>
<evidence type="ECO:0000256" key="6">
    <source>
        <dbReference type="ARBA" id="ARBA00022737"/>
    </source>
</evidence>
<evidence type="ECO:0000256" key="4">
    <source>
        <dbReference type="ARBA" id="ARBA00022723"/>
    </source>
</evidence>
<dbReference type="PIRSF" id="PIRSF000018">
    <property type="entry name" value="Mb_ADH_cyt_c"/>
    <property type="match status" value="1"/>
</dbReference>
<dbReference type="PANTHER" id="PTHR35008:SF8">
    <property type="entry name" value="ALCOHOL DEHYDROGENASE CYTOCHROME C SUBUNIT"/>
    <property type="match status" value="1"/>
</dbReference>
<dbReference type="SUPFAM" id="SSF46626">
    <property type="entry name" value="Cytochrome c"/>
    <property type="match status" value="3"/>
</dbReference>
<evidence type="ECO:0000313" key="14">
    <source>
        <dbReference type="Proteomes" id="UP000196086"/>
    </source>
</evidence>
<dbReference type="InterPro" id="IPR014353">
    <property type="entry name" value="Membr-bd_ADH_cyt_c"/>
</dbReference>
<dbReference type="AlphaFoldDB" id="A0A1Z5YZ99"/>
<feature type="binding site" description="axial binding residue" evidence="10">
    <location>
        <position position="339"/>
    </location>
    <ligand>
        <name>heme c</name>
        <dbReference type="ChEBI" id="CHEBI:61717"/>
        <label>3</label>
    </ligand>
    <ligandPart>
        <name>Fe</name>
        <dbReference type="ChEBI" id="CHEBI:18248"/>
    </ligandPart>
</feature>
<dbReference type="PROSITE" id="PS51007">
    <property type="entry name" value="CYTC"/>
    <property type="match status" value="3"/>
</dbReference>
<gene>
    <name evidence="13" type="ORF">HK14_00700</name>
</gene>
<feature type="domain" description="Cytochrome c" evidence="12">
    <location>
        <begin position="194"/>
        <end position="302"/>
    </location>
</feature>
<feature type="domain" description="Cytochrome c" evidence="12">
    <location>
        <begin position="49"/>
        <end position="152"/>
    </location>
</feature>
<comment type="subcellular location">
    <subcellularLocation>
        <location evidence="1">Cell membrane</location>
    </subcellularLocation>
</comment>
<comment type="caution">
    <text evidence="13">The sequence shown here is derived from an EMBL/GenBank/DDBJ whole genome shotgun (WGS) entry which is preliminary data.</text>
</comment>
<protein>
    <submittedName>
        <fullName evidence="13">Alcohol dehydrogenase</fullName>
    </submittedName>
</protein>
<feature type="signal peptide" evidence="11">
    <location>
        <begin position="1"/>
        <end position="37"/>
    </location>
</feature>
<evidence type="ECO:0000256" key="11">
    <source>
        <dbReference type="SAM" id="SignalP"/>
    </source>
</evidence>
<evidence type="ECO:0000256" key="10">
    <source>
        <dbReference type="PIRSR" id="PIRSR000018-51"/>
    </source>
</evidence>
<feature type="binding site" description="covalent" evidence="9">
    <location>
        <position position="63"/>
    </location>
    <ligand>
        <name>heme c</name>
        <dbReference type="ChEBI" id="CHEBI:61717"/>
        <label>1</label>
    </ligand>
</feature>
<sequence>MPHSLCQTIWKGCRVMLLRYALLTALVAGIGSHTAFGQTDAVSAPNQNEIIEKGEYLFRAADCAACHTAPDSKKLTGGRPFPLPFGTVYAVNITPDTQSGIGGYTDAEWLKALREGVGRGGKHLYPVMPYTAYTLLSDDDALAIKAYLFSLHPEKAETPQNTLVFPFNQRWGMVFWNWLNNPNKRFEPDSNRSPEWNRGAYLTEALGHCSQCHTPRNFTYGLSSKAYEGAVQVGWKAYNLTSDKEHGLGDWTDEQLSSYLSTGKAVGRGAASGPMAEAVEHGLRYMTPSDISAMVTYFRSIAPIAKGPVAQDMPPANAPLSTTYKRGEALFAQACAGCHLANGLGRQSDWAALAGAHSVSDPAASNIVQVLLTGTSLETDQGKVFMPSFEKSYTADELAVLSSYILAHFGGVKVDVPASEFKK</sequence>
<keyword evidence="4 10" id="KW-0479">Metal-binding</keyword>
<keyword evidence="5 11" id="KW-0732">Signal</keyword>
<keyword evidence="6" id="KW-0677">Repeat</keyword>
<feature type="binding site" description="axial binding residue" evidence="10">
    <location>
        <position position="67"/>
    </location>
    <ligand>
        <name>heme c</name>
        <dbReference type="ChEBI" id="CHEBI:61717"/>
        <label>1</label>
    </ligand>
    <ligandPart>
        <name>Fe</name>
        <dbReference type="ChEBI" id="CHEBI:18248"/>
    </ligandPart>
</feature>
<feature type="binding site" description="covalent" evidence="9">
    <location>
        <position position="209"/>
    </location>
    <ligand>
        <name>heme c</name>
        <dbReference type="ChEBI" id="CHEBI:61717"/>
        <label>2</label>
    </ligand>
</feature>
<evidence type="ECO:0000256" key="2">
    <source>
        <dbReference type="ARBA" id="ARBA00022475"/>
    </source>
</evidence>
<evidence type="ECO:0000256" key="3">
    <source>
        <dbReference type="ARBA" id="ARBA00022617"/>
    </source>
</evidence>
<dbReference type="GO" id="GO:0005886">
    <property type="term" value="C:plasma membrane"/>
    <property type="evidence" value="ECO:0007669"/>
    <property type="project" value="UniProtKB-SubCell"/>
</dbReference>
<evidence type="ECO:0000256" key="5">
    <source>
        <dbReference type="ARBA" id="ARBA00022729"/>
    </source>
</evidence>
<dbReference type="Gene3D" id="1.10.760.10">
    <property type="entry name" value="Cytochrome c-like domain"/>
    <property type="match status" value="2"/>
</dbReference>
<comment type="cofactor">
    <cofactor evidence="9">
        <name>heme c</name>
        <dbReference type="ChEBI" id="CHEBI:61717"/>
    </cofactor>
    <text evidence="9">Binds 3 heme c groups covalently per subunit.</text>
</comment>
<feature type="binding site" description="covalent" evidence="9">
    <location>
        <position position="335"/>
    </location>
    <ligand>
        <name>heme c</name>
        <dbReference type="ChEBI" id="CHEBI:61717"/>
        <label>3</label>
    </ligand>
</feature>
<organism evidence="13 14">
    <name type="scientific">Acetobacter cibinongensis</name>
    <dbReference type="NCBI Taxonomy" id="146475"/>
    <lineage>
        <taxon>Bacteria</taxon>
        <taxon>Pseudomonadati</taxon>
        <taxon>Pseudomonadota</taxon>
        <taxon>Alphaproteobacteria</taxon>
        <taxon>Acetobacterales</taxon>
        <taxon>Acetobacteraceae</taxon>
        <taxon>Acetobacter</taxon>
    </lineage>
</organism>
<reference evidence="13 14" key="1">
    <citation type="submission" date="2014-06" db="EMBL/GenBank/DDBJ databases">
        <authorList>
            <person name="Ju J."/>
            <person name="Zhang J."/>
        </authorList>
    </citation>
    <scope>NUCLEOTIDE SEQUENCE [LARGE SCALE GENOMIC DNA]</scope>
    <source>
        <strain evidence="13 14">DsW_47</strain>
    </source>
</reference>
<evidence type="ECO:0000259" key="12">
    <source>
        <dbReference type="PROSITE" id="PS51007"/>
    </source>
</evidence>
<keyword evidence="3 9" id="KW-0349">Heme</keyword>
<dbReference type="Pfam" id="PF13442">
    <property type="entry name" value="Cytochrome_CBB3"/>
    <property type="match status" value="1"/>
</dbReference>
<dbReference type="GO" id="GO:0016614">
    <property type="term" value="F:oxidoreductase activity, acting on CH-OH group of donors"/>
    <property type="evidence" value="ECO:0007669"/>
    <property type="project" value="InterPro"/>
</dbReference>
<feature type="binding site" description="covalent" evidence="9">
    <location>
        <position position="66"/>
    </location>
    <ligand>
        <name>heme c</name>
        <dbReference type="ChEBI" id="CHEBI:61717"/>
        <label>1</label>
    </ligand>
</feature>